<evidence type="ECO:0000313" key="7">
    <source>
        <dbReference type="Proteomes" id="UP000694845"/>
    </source>
</evidence>
<dbReference type="PANTHER" id="PTHR10605">
    <property type="entry name" value="HEPARAN SULFATE SULFOTRANSFERASE"/>
    <property type="match status" value="1"/>
</dbReference>
<name>A0A8B7YVJ9_ACAPL</name>
<sequence length="453" mass="52036">MMSSGNLKIKGFILALCMASFILDRFLIPSQLVEMKGVGNGMVVPPVSRLKPEKVTGSHFPYESKISSDLLIPALYRVPYKDIRYKDGKLVIGDKKVTDGRWPILANPNDQRYLAKVNDSQAAQMLGMVVKLIPPDIMSSVAHQKGLKYDKRKSTVTWPSRVAVQTKWDVLISGMQHLGYEQRLPTIICLGVKKSGTTAFLHDLARHPQIVRTIWDEVHYFSLNYDKGIGYYRSRMGFSTISQAQLEKSPSYFVTKEVPGRILKDLPTDVKFVLCVRDPVERIISDFRHEYELKLHRGRAVVDMIRASRETPASQAMHFVETIFNSTGDVDPSTGFVDESTYSKHMKNWLKSFPRDRFYVLSHERVNEDLFGELKNIEEFLGLEPFYERSMFYYDEERKAPCMSAGCPPKSTPGFLPKADLSQDIIQKLREYFRPLNQEFEELTQMNFSWTNL</sequence>
<dbReference type="InterPro" id="IPR037359">
    <property type="entry name" value="NST/OST"/>
</dbReference>
<evidence type="ECO:0000256" key="4">
    <source>
        <dbReference type="PIRSR" id="PIRSR637359-2"/>
    </source>
</evidence>
<dbReference type="Pfam" id="PF00685">
    <property type="entry name" value="Sulfotransfer_1"/>
    <property type="match status" value="1"/>
</dbReference>
<dbReference type="SUPFAM" id="SSF52540">
    <property type="entry name" value="P-loop containing nucleoside triphosphate hydrolases"/>
    <property type="match status" value="1"/>
</dbReference>
<dbReference type="AlphaFoldDB" id="A0A8B7YVJ9"/>
<evidence type="ECO:0000256" key="1">
    <source>
        <dbReference type="ARBA" id="ARBA00022679"/>
    </source>
</evidence>
<reference evidence="8" key="1">
    <citation type="submission" date="2025-08" db="UniProtKB">
        <authorList>
            <consortium name="RefSeq"/>
        </authorList>
    </citation>
    <scope>IDENTIFICATION</scope>
</reference>
<evidence type="ECO:0000256" key="5">
    <source>
        <dbReference type="PIRSR" id="PIRSR637359-3"/>
    </source>
</evidence>
<accession>A0A8B7YVJ9</accession>
<organism evidence="7 8">
    <name type="scientific">Acanthaster planci</name>
    <name type="common">Crown-of-thorns starfish</name>
    <dbReference type="NCBI Taxonomy" id="133434"/>
    <lineage>
        <taxon>Eukaryota</taxon>
        <taxon>Metazoa</taxon>
        <taxon>Echinodermata</taxon>
        <taxon>Eleutherozoa</taxon>
        <taxon>Asterozoa</taxon>
        <taxon>Asteroidea</taxon>
        <taxon>Valvatacea</taxon>
        <taxon>Valvatida</taxon>
        <taxon>Acanthasteridae</taxon>
        <taxon>Acanthaster</taxon>
    </lineage>
</organism>
<dbReference type="KEGG" id="aplc:110981772"/>
<keyword evidence="5" id="KW-1015">Disulfide bond</keyword>
<dbReference type="InterPro" id="IPR000863">
    <property type="entry name" value="Sulfotransferase_dom"/>
</dbReference>
<feature type="domain" description="Sulfotransferase" evidence="6">
    <location>
        <begin position="186"/>
        <end position="435"/>
    </location>
</feature>
<evidence type="ECO:0000256" key="2">
    <source>
        <dbReference type="ARBA" id="ARBA00023180"/>
    </source>
</evidence>
<keyword evidence="1" id="KW-0808">Transferase</keyword>
<keyword evidence="7" id="KW-1185">Reference proteome</keyword>
<dbReference type="InterPro" id="IPR027417">
    <property type="entry name" value="P-loop_NTPase"/>
</dbReference>
<evidence type="ECO:0000313" key="8">
    <source>
        <dbReference type="RefSeq" id="XP_022095341.1"/>
    </source>
</evidence>
<dbReference type="OrthoDB" id="411451at2759"/>
<dbReference type="GeneID" id="110981772"/>
<dbReference type="PANTHER" id="PTHR10605:SF72">
    <property type="entry name" value="HEPARAN SULFATE 3-O SULFOTRANSFERASE-B, ISOFORM A"/>
    <property type="match status" value="1"/>
</dbReference>
<protein>
    <submittedName>
        <fullName evidence="8">Heparan sulfate glucosamine 3-O-sulfotransferase 1-like</fullName>
    </submittedName>
</protein>
<dbReference type="Proteomes" id="UP000694845">
    <property type="component" value="Unplaced"/>
</dbReference>
<evidence type="ECO:0000256" key="3">
    <source>
        <dbReference type="PIRSR" id="PIRSR637359-1"/>
    </source>
</evidence>
<keyword evidence="2" id="KW-0325">Glycoprotein</keyword>
<gene>
    <name evidence="8" type="primary">LOC110981772</name>
</gene>
<proteinExistence type="predicted"/>
<evidence type="ECO:0000259" key="6">
    <source>
        <dbReference type="Pfam" id="PF00685"/>
    </source>
</evidence>
<feature type="active site" description="For sulfotransferase activity" evidence="3">
    <location>
        <position position="194"/>
    </location>
</feature>
<feature type="binding site" evidence="4">
    <location>
        <position position="285"/>
    </location>
    <ligand>
        <name>3'-phosphoadenylyl sulfate</name>
        <dbReference type="ChEBI" id="CHEBI:58339"/>
    </ligand>
</feature>
<feature type="disulfide bond" evidence="5">
    <location>
        <begin position="402"/>
        <end position="407"/>
    </location>
</feature>
<dbReference type="GO" id="GO:0008467">
    <property type="term" value="F:[heparan sulfate]-glucosamine 3-sulfotransferase activity"/>
    <property type="evidence" value="ECO:0007669"/>
    <property type="project" value="TreeGrafter"/>
</dbReference>
<dbReference type="RefSeq" id="XP_022095341.1">
    <property type="nucleotide sequence ID" value="XM_022239649.1"/>
</dbReference>
<dbReference type="Gene3D" id="3.40.50.300">
    <property type="entry name" value="P-loop containing nucleotide triphosphate hydrolases"/>
    <property type="match status" value="1"/>
</dbReference>
<feature type="binding site" evidence="4">
    <location>
        <position position="277"/>
    </location>
    <ligand>
        <name>3'-phosphoadenylyl sulfate</name>
        <dbReference type="ChEBI" id="CHEBI:58339"/>
    </ligand>
</feature>